<dbReference type="InterPro" id="IPR027417">
    <property type="entry name" value="P-loop_NTPase"/>
</dbReference>
<name>A0A9W9BXA5_9PLEO</name>
<evidence type="ECO:0000313" key="4">
    <source>
        <dbReference type="Proteomes" id="UP001140562"/>
    </source>
</evidence>
<dbReference type="SUPFAM" id="SSF52540">
    <property type="entry name" value="P-loop containing nucleoside triphosphate hydrolases"/>
    <property type="match status" value="1"/>
</dbReference>
<keyword evidence="1" id="KW-0175">Coiled coil</keyword>
<protein>
    <recommendedName>
        <fullName evidence="2">G domain-containing protein</fullName>
    </recommendedName>
</protein>
<dbReference type="InterPro" id="IPR006073">
    <property type="entry name" value="GTP-bd"/>
</dbReference>
<organism evidence="3 4">
    <name type="scientific">Didymella glomerata</name>
    <dbReference type="NCBI Taxonomy" id="749621"/>
    <lineage>
        <taxon>Eukaryota</taxon>
        <taxon>Fungi</taxon>
        <taxon>Dikarya</taxon>
        <taxon>Ascomycota</taxon>
        <taxon>Pezizomycotina</taxon>
        <taxon>Dothideomycetes</taxon>
        <taxon>Pleosporomycetidae</taxon>
        <taxon>Pleosporales</taxon>
        <taxon>Pleosporineae</taxon>
        <taxon>Didymellaceae</taxon>
        <taxon>Didymella</taxon>
    </lineage>
</organism>
<dbReference type="EMBL" id="JAPEUV010000105">
    <property type="protein sequence ID" value="KAJ4332935.1"/>
    <property type="molecule type" value="Genomic_DNA"/>
</dbReference>
<accession>A0A9W9BXA5</accession>
<keyword evidence="4" id="KW-1185">Reference proteome</keyword>
<dbReference type="Gene3D" id="3.40.50.300">
    <property type="entry name" value="P-loop containing nucleotide triphosphate hydrolases"/>
    <property type="match status" value="1"/>
</dbReference>
<proteinExistence type="predicted"/>
<evidence type="ECO:0000256" key="1">
    <source>
        <dbReference type="SAM" id="Coils"/>
    </source>
</evidence>
<feature type="domain" description="G" evidence="2">
    <location>
        <begin position="1"/>
        <end position="58"/>
    </location>
</feature>
<reference evidence="3" key="1">
    <citation type="submission" date="2022-10" db="EMBL/GenBank/DDBJ databases">
        <title>Tapping the CABI collections for fungal endophytes: first genome assemblies for Collariella, Neodidymelliopsis, Ascochyta clinopodiicola, Didymella pomorum, Didymosphaeria variabile, Neocosmospora piperis and Neocucurbitaria cava.</title>
        <authorList>
            <person name="Hill R."/>
        </authorList>
    </citation>
    <scope>NUCLEOTIDE SEQUENCE</scope>
    <source>
        <strain evidence="3">IMI 360193</strain>
    </source>
</reference>
<dbReference type="GO" id="GO:0005525">
    <property type="term" value="F:GTP binding"/>
    <property type="evidence" value="ECO:0007669"/>
    <property type="project" value="InterPro"/>
</dbReference>
<feature type="coiled-coil region" evidence="1">
    <location>
        <begin position="221"/>
        <end position="312"/>
    </location>
</feature>
<dbReference type="Proteomes" id="UP001140562">
    <property type="component" value="Unassembled WGS sequence"/>
</dbReference>
<dbReference type="AlphaFoldDB" id="A0A9W9BXA5"/>
<dbReference type="Pfam" id="PF01926">
    <property type="entry name" value="MMR_HSR1"/>
    <property type="match status" value="1"/>
</dbReference>
<comment type="caution">
    <text evidence="3">The sequence shown here is derived from an EMBL/GenBank/DDBJ whole genome shotgun (WGS) entry which is preliminary data.</text>
</comment>
<evidence type="ECO:0000313" key="3">
    <source>
        <dbReference type="EMBL" id="KAJ4332935.1"/>
    </source>
</evidence>
<dbReference type="OrthoDB" id="3795499at2759"/>
<evidence type="ECO:0000259" key="2">
    <source>
        <dbReference type="Pfam" id="PF01926"/>
    </source>
</evidence>
<gene>
    <name evidence="3" type="ORF">N0V87_007985</name>
</gene>
<sequence length="371" mass="41940">MGITGSGKSTFIARCTGDVSGIGHSLESQTKDVSWGTLRYEGHTIRLIDTPGFDDSRNELDDTHILKEIASWLVIAYSAKPPLLLSGIIYLHPINEAGGRMRGSAKNNLKMFQAMCGSEPLSSVVLATTMWKYVDEQRGETIQRQLSQQYWSSMIDAGSQVIRHDDTKDSALRIIDTIMSRKAQVSLKIQRELVDKDQSVENTDAGPAELLELQSRFQATIQAKDAELDGMKIKAEELYRQKLEALAAQEHEQEQRRKETEKKMTELRQGLESVQDKQMELQRYPDPPDYESTALENQNYVLQMELKKYERQMEIAIWQEEQNMQSHYHEDTTEIAKEQLKTAKEGVRWRKVGAVAGTVVAGGALVACNVM</sequence>